<keyword evidence="7" id="KW-0406">Ion transport</keyword>
<feature type="transmembrane region" description="Helical" evidence="10">
    <location>
        <begin position="238"/>
        <end position="260"/>
    </location>
</feature>
<feature type="transmembrane region" description="Helical" evidence="10">
    <location>
        <begin position="92"/>
        <end position="111"/>
    </location>
</feature>
<evidence type="ECO:0000313" key="14">
    <source>
        <dbReference type="Proteomes" id="UP000182312"/>
    </source>
</evidence>
<feature type="transmembrane region" description="Helical" evidence="10">
    <location>
        <begin position="47"/>
        <end position="80"/>
    </location>
</feature>
<evidence type="ECO:0000256" key="6">
    <source>
        <dbReference type="ARBA" id="ARBA00022989"/>
    </source>
</evidence>
<feature type="transmembrane region" description="Helical" evidence="10">
    <location>
        <begin position="272"/>
        <end position="296"/>
    </location>
</feature>
<keyword evidence="5 10" id="KW-0812">Transmembrane</keyword>
<evidence type="ECO:0000256" key="3">
    <source>
        <dbReference type="ARBA" id="ARBA00022449"/>
    </source>
</evidence>
<dbReference type="EMBL" id="JRKN01000001">
    <property type="protein sequence ID" value="KGJ06703.1"/>
    <property type="molecule type" value="Genomic_DNA"/>
</dbReference>
<feature type="transmembrane region" description="Helical" evidence="10">
    <location>
        <begin position="131"/>
        <end position="153"/>
    </location>
</feature>
<keyword evidence="2" id="KW-0813">Transport</keyword>
<dbReference type="GO" id="GO:0042910">
    <property type="term" value="F:xenobiotic transmembrane transporter activity"/>
    <property type="evidence" value="ECO:0007669"/>
    <property type="project" value="InterPro"/>
</dbReference>
<feature type="transmembrane region" description="Helical" evidence="10">
    <location>
        <begin position="194"/>
        <end position="217"/>
    </location>
</feature>
<dbReference type="InterPro" id="IPR048279">
    <property type="entry name" value="MdtK-like"/>
</dbReference>
<evidence type="ECO:0000256" key="7">
    <source>
        <dbReference type="ARBA" id="ARBA00023065"/>
    </source>
</evidence>
<dbReference type="Pfam" id="PF01554">
    <property type="entry name" value="MatE"/>
    <property type="match status" value="2"/>
</dbReference>
<dbReference type="GO" id="GO:0006811">
    <property type="term" value="P:monoatomic ion transport"/>
    <property type="evidence" value="ECO:0007669"/>
    <property type="project" value="UniProtKB-KW"/>
</dbReference>
<comment type="subcellular location">
    <subcellularLocation>
        <location evidence="1">Cell inner membrane</location>
        <topology evidence="1">Multi-pass membrane protein</topology>
    </subcellularLocation>
</comment>
<feature type="transmembrane region" description="Helical" evidence="10">
    <location>
        <begin position="394"/>
        <end position="415"/>
    </location>
</feature>
<keyword evidence="8 10" id="KW-0472">Membrane</keyword>
<evidence type="ECO:0000256" key="1">
    <source>
        <dbReference type="ARBA" id="ARBA00004429"/>
    </source>
</evidence>
<feature type="transmembrane region" description="Helical" evidence="10">
    <location>
        <begin position="317"/>
        <end position="341"/>
    </location>
</feature>
<evidence type="ECO:0000256" key="4">
    <source>
        <dbReference type="ARBA" id="ARBA00022475"/>
    </source>
</evidence>
<proteinExistence type="predicted"/>
<dbReference type="EMBL" id="FOJO01000002">
    <property type="protein sequence ID" value="SFA42092.1"/>
    <property type="molecule type" value="Genomic_DNA"/>
</dbReference>
<dbReference type="NCBIfam" id="TIGR00797">
    <property type="entry name" value="matE"/>
    <property type="match status" value="1"/>
</dbReference>
<dbReference type="AlphaFoldDB" id="A0A099F8Z1"/>
<protein>
    <recommendedName>
        <fullName evidence="9">Multidrug-efflux transporter</fullName>
    </recommendedName>
</protein>
<dbReference type="RefSeq" id="WP_036737863.1">
    <property type="nucleotide sequence ID" value="NZ_FOJO01000002.1"/>
</dbReference>
<evidence type="ECO:0000313" key="11">
    <source>
        <dbReference type="EMBL" id="KGJ06703.1"/>
    </source>
</evidence>
<feature type="transmembrane region" description="Helical" evidence="10">
    <location>
        <begin position="353"/>
        <end position="373"/>
    </location>
</feature>
<dbReference type="InterPro" id="IPR050222">
    <property type="entry name" value="MATE_MdtK"/>
</dbReference>
<evidence type="ECO:0000256" key="9">
    <source>
        <dbReference type="ARBA" id="ARBA00031636"/>
    </source>
</evidence>
<keyword evidence="13" id="KW-1185">Reference proteome</keyword>
<dbReference type="OrthoDB" id="9780160at2"/>
<dbReference type="PIRSF" id="PIRSF006603">
    <property type="entry name" value="DinF"/>
    <property type="match status" value="1"/>
</dbReference>
<evidence type="ECO:0000313" key="13">
    <source>
        <dbReference type="Proteomes" id="UP000029846"/>
    </source>
</evidence>
<dbReference type="PANTHER" id="PTHR43298:SF2">
    <property type="entry name" value="FMN_FAD EXPORTER YEEO-RELATED"/>
    <property type="match status" value="1"/>
</dbReference>
<evidence type="ECO:0000256" key="5">
    <source>
        <dbReference type="ARBA" id="ARBA00022692"/>
    </source>
</evidence>
<reference evidence="12 14" key="3">
    <citation type="submission" date="2016-10" db="EMBL/GenBank/DDBJ databases">
        <authorList>
            <person name="de Groot N.N."/>
        </authorList>
    </citation>
    <scope>NUCLEOTIDE SEQUENCE [LARGE SCALE GENOMIC DNA]</scope>
    <source>
        <strain evidence="12 14">CGMCC 1.6117</strain>
    </source>
</reference>
<evidence type="ECO:0000256" key="2">
    <source>
        <dbReference type="ARBA" id="ARBA00022448"/>
    </source>
</evidence>
<organism evidence="11 13">
    <name type="scientific">Paracoccus halophilus</name>
    <dbReference type="NCBI Taxonomy" id="376733"/>
    <lineage>
        <taxon>Bacteria</taxon>
        <taxon>Pseudomonadati</taxon>
        <taxon>Pseudomonadota</taxon>
        <taxon>Alphaproteobacteria</taxon>
        <taxon>Rhodobacterales</taxon>
        <taxon>Paracoccaceae</taxon>
        <taxon>Paracoccus</taxon>
    </lineage>
</organism>
<dbReference type="PANTHER" id="PTHR43298">
    <property type="entry name" value="MULTIDRUG RESISTANCE PROTEIN NORM-RELATED"/>
    <property type="match status" value="1"/>
</dbReference>
<keyword evidence="6 10" id="KW-1133">Transmembrane helix</keyword>
<dbReference type="InterPro" id="IPR002528">
    <property type="entry name" value="MATE_fam"/>
</dbReference>
<evidence type="ECO:0000256" key="10">
    <source>
        <dbReference type="SAM" id="Phobius"/>
    </source>
</evidence>
<sequence length="458" mass="49134">MSIAYYGPHLRATLALGLPLVGSHLARMAIGVTDTVMLGWYGVEELAALVIATSLFQILFFLGMGFGIGVMGLIAAAIARGDEVIVRRSTRMALWLSGIFALLVMPLMWFSEPLLLAIGQEPAVAALAQDYLRLAGWSLVAVLGGLTLNSYLAAMERTQVVLWVTLAGLPVNAALNWMLIFGNLGAPELGVRGAAIASLTVQTLQLLLLIGYSAWLPMARKYDLFQRFWRPDWAELRAVFRLGMPIGLTLVAEGGLFAASNVMMGWIGTRELAAHGIALQITSLAFMLHLGIANAATIRVGQAKGRGDAVWMRDAAITVTAISLLIAVFAILTFILFPHFLVGLYLDASDPETPVLIGIGAGLMFYAALFQLTDAMQVVGLGLLRGAHDTRMPMVIAVISYWLIGMPVAYGLAFVAGIGPAGLWLGLVAGLTLAAILLMQRFWTGLARGDWTRDTRPV</sequence>
<keyword evidence="4" id="KW-1003">Cell membrane</keyword>
<dbReference type="Proteomes" id="UP000029846">
    <property type="component" value="Unassembled WGS sequence"/>
</dbReference>
<gene>
    <name evidence="11" type="ORF">IT41_00570</name>
    <name evidence="12" type="ORF">SAMN04487972_102244</name>
</gene>
<reference evidence="11 13" key="2">
    <citation type="submission" date="2014-10" db="EMBL/GenBank/DDBJ databases">
        <title>Paracoccus sanguinis sp. nov., isolated from clinical specimens of New York State patients.</title>
        <authorList>
            <person name="Mingle L.A."/>
            <person name="Cole J.A."/>
            <person name="Lapierre P."/>
            <person name="Musser K.A."/>
        </authorList>
    </citation>
    <scope>NUCLEOTIDE SEQUENCE [LARGE SCALE GENOMIC DNA]</scope>
    <source>
        <strain evidence="11 13">JCM 14014</strain>
    </source>
</reference>
<dbReference type="GO" id="GO:0015297">
    <property type="term" value="F:antiporter activity"/>
    <property type="evidence" value="ECO:0007669"/>
    <property type="project" value="UniProtKB-KW"/>
</dbReference>
<accession>A0A099F8Z1</accession>
<dbReference type="eggNOG" id="COG0534">
    <property type="taxonomic scope" value="Bacteria"/>
</dbReference>
<keyword evidence="3" id="KW-0050">Antiport</keyword>
<feature type="transmembrane region" description="Helical" evidence="10">
    <location>
        <begin position="160"/>
        <end position="182"/>
    </location>
</feature>
<feature type="transmembrane region" description="Helical" evidence="10">
    <location>
        <begin position="421"/>
        <end position="439"/>
    </location>
</feature>
<dbReference type="GO" id="GO:0005886">
    <property type="term" value="C:plasma membrane"/>
    <property type="evidence" value="ECO:0007669"/>
    <property type="project" value="UniProtKB-SubCell"/>
</dbReference>
<reference evidence="11 13" key="1">
    <citation type="submission" date="2014-09" db="EMBL/GenBank/DDBJ databases">
        <authorList>
            <person name="McGinnis J.M."/>
            <person name="Wolfgang W.J."/>
        </authorList>
    </citation>
    <scope>NUCLEOTIDE SEQUENCE [LARGE SCALE GENOMIC DNA]</scope>
    <source>
        <strain evidence="11 13">JCM 14014</strain>
    </source>
</reference>
<dbReference type="CDD" id="cd13131">
    <property type="entry name" value="MATE_NorM_like"/>
    <property type="match status" value="1"/>
</dbReference>
<dbReference type="Proteomes" id="UP000182312">
    <property type="component" value="Unassembled WGS sequence"/>
</dbReference>
<evidence type="ECO:0000256" key="8">
    <source>
        <dbReference type="ARBA" id="ARBA00023136"/>
    </source>
</evidence>
<evidence type="ECO:0000313" key="12">
    <source>
        <dbReference type="EMBL" id="SFA42092.1"/>
    </source>
</evidence>
<dbReference type="STRING" id="376733.SAMN04487972_102244"/>
<name>A0A099F8Z1_9RHOB</name>